<keyword evidence="3 5" id="KW-0804">Transcription</keyword>
<dbReference type="Proteomes" id="UP001163823">
    <property type="component" value="Chromosome 14"/>
</dbReference>
<evidence type="ECO:0000256" key="6">
    <source>
        <dbReference type="SAM" id="MobiDB-lite"/>
    </source>
</evidence>
<accession>A0AAD7P6R9</accession>
<dbReference type="PANTHER" id="PTHR31500">
    <property type="entry name" value="AT-HOOK MOTIF NUCLEAR-LOCALIZED PROTEIN 9"/>
    <property type="match status" value="1"/>
</dbReference>
<evidence type="ECO:0000256" key="4">
    <source>
        <dbReference type="ARBA" id="ARBA00023242"/>
    </source>
</evidence>
<feature type="region of interest" description="Disordered" evidence="6">
    <location>
        <begin position="195"/>
        <end position="250"/>
    </location>
</feature>
<dbReference type="GO" id="GO:0003680">
    <property type="term" value="F:minor groove of adenine-thymine-rich DNA binding"/>
    <property type="evidence" value="ECO:0007669"/>
    <property type="project" value="UniProtKB-UniRule"/>
</dbReference>
<reference evidence="8" key="1">
    <citation type="journal article" date="2023" name="Science">
        <title>Elucidation of the pathway for biosynthesis of saponin adjuvants from the soapbark tree.</title>
        <authorList>
            <person name="Reed J."/>
            <person name="Orme A."/>
            <person name="El-Demerdash A."/>
            <person name="Owen C."/>
            <person name="Martin L.B.B."/>
            <person name="Misra R.C."/>
            <person name="Kikuchi S."/>
            <person name="Rejzek M."/>
            <person name="Martin A.C."/>
            <person name="Harkess A."/>
            <person name="Leebens-Mack J."/>
            <person name="Louveau T."/>
            <person name="Stephenson M.J."/>
            <person name="Osbourn A."/>
        </authorList>
    </citation>
    <scope>NUCLEOTIDE SEQUENCE</scope>
    <source>
        <strain evidence="8">S10</strain>
    </source>
</reference>
<dbReference type="InterPro" id="IPR039605">
    <property type="entry name" value="AHL"/>
</dbReference>
<protein>
    <recommendedName>
        <fullName evidence="5">AT-hook motif nuclear-localized protein</fullName>
    </recommendedName>
</protein>
<sequence length="387" mass="40243">MSGPNFGMAADAVEDKGASPSAIVAETRESVFYTFPPTVSSECITDSDDHIFGIVLPPNDPDLPTDHMFSTPLPPPYIEPKPVEFPLPAPNLGGGAAPPTVNLLPSPYLVCAAPPDTPVSQPMFSPNNASGTAPDTPVSLTPLPPHSVGGGGAPNMPTPLPSPYFYYAAAETPVSEPPLPPPSLGGAVPQVQVDSNVSTQKNPEGSAPAGNQSTTPAGQHLALQVTGAGSSSNTRLRRLPGYGPLRNEPAPGSEQITPYCILVPAGQDITGIIMSVFLQGTHMISIASAVGVISKAALIDTFSGSIHTYEGRFHIYTLFGSFSVREDGGEQFRMGILTISMSGSRRRVITGRVGGPLISASPVQILLIAIPRRFLSGTPRRLSSAHS</sequence>
<dbReference type="InterPro" id="IPR005175">
    <property type="entry name" value="PPC_dom"/>
</dbReference>
<name>A0AAD7P6R9_QUISA</name>
<organism evidence="8 9">
    <name type="scientific">Quillaja saponaria</name>
    <name type="common">Soap bark tree</name>
    <dbReference type="NCBI Taxonomy" id="32244"/>
    <lineage>
        <taxon>Eukaryota</taxon>
        <taxon>Viridiplantae</taxon>
        <taxon>Streptophyta</taxon>
        <taxon>Embryophyta</taxon>
        <taxon>Tracheophyta</taxon>
        <taxon>Spermatophyta</taxon>
        <taxon>Magnoliopsida</taxon>
        <taxon>eudicotyledons</taxon>
        <taxon>Gunneridae</taxon>
        <taxon>Pentapetalae</taxon>
        <taxon>rosids</taxon>
        <taxon>fabids</taxon>
        <taxon>Fabales</taxon>
        <taxon>Quillajaceae</taxon>
        <taxon>Quillaja</taxon>
    </lineage>
</organism>
<dbReference type="KEGG" id="qsa:O6P43_033492"/>
<gene>
    <name evidence="8" type="ORF">O6P43_033492</name>
</gene>
<dbReference type="GO" id="GO:0005634">
    <property type="term" value="C:nucleus"/>
    <property type="evidence" value="ECO:0007669"/>
    <property type="project" value="UniProtKB-SubCell"/>
</dbReference>
<feature type="domain" description="PPC" evidence="7">
    <location>
        <begin position="252"/>
        <end position="387"/>
    </location>
</feature>
<evidence type="ECO:0000313" key="8">
    <source>
        <dbReference type="EMBL" id="KAJ7944024.1"/>
    </source>
</evidence>
<evidence type="ECO:0000256" key="1">
    <source>
        <dbReference type="ARBA" id="ARBA00023015"/>
    </source>
</evidence>
<dbReference type="PROSITE" id="PS51742">
    <property type="entry name" value="PPC"/>
    <property type="match status" value="1"/>
</dbReference>
<comment type="caution">
    <text evidence="8">The sequence shown here is derived from an EMBL/GenBank/DDBJ whole genome shotgun (WGS) entry which is preliminary data.</text>
</comment>
<evidence type="ECO:0000259" key="7">
    <source>
        <dbReference type="PROSITE" id="PS51742"/>
    </source>
</evidence>
<keyword evidence="9" id="KW-1185">Reference proteome</keyword>
<keyword evidence="1 5" id="KW-0805">Transcription regulation</keyword>
<dbReference type="Pfam" id="PF03479">
    <property type="entry name" value="PCC"/>
    <property type="match status" value="1"/>
</dbReference>
<evidence type="ECO:0000256" key="5">
    <source>
        <dbReference type="RuleBase" id="RU367031"/>
    </source>
</evidence>
<dbReference type="EMBL" id="JARAOO010000014">
    <property type="protein sequence ID" value="KAJ7944024.1"/>
    <property type="molecule type" value="Genomic_DNA"/>
</dbReference>
<evidence type="ECO:0000256" key="2">
    <source>
        <dbReference type="ARBA" id="ARBA00023125"/>
    </source>
</evidence>
<evidence type="ECO:0000313" key="9">
    <source>
        <dbReference type="Proteomes" id="UP001163823"/>
    </source>
</evidence>
<dbReference type="SUPFAM" id="SSF117856">
    <property type="entry name" value="AF0104/ALDC/Ptd012-like"/>
    <property type="match status" value="1"/>
</dbReference>
<proteinExistence type="predicted"/>
<evidence type="ECO:0000256" key="3">
    <source>
        <dbReference type="ARBA" id="ARBA00023163"/>
    </source>
</evidence>
<feature type="compositionally biased region" description="Polar residues" evidence="6">
    <location>
        <begin position="195"/>
        <end position="217"/>
    </location>
</feature>
<keyword evidence="2 5" id="KW-0238">DNA-binding</keyword>
<dbReference type="CDD" id="cd11378">
    <property type="entry name" value="DUF296"/>
    <property type="match status" value="1"/>
</dbReference>
<comment type="subcellular location">
    <subcellularLocation>
        <location evidence="5">Nucleus</location>
    </subcellularLocation>
</comment>
<keyword evidence="4 5" id="KW-0539">Nucleus</keyword>
<comment type="domain">
    <text evidence="5">The PPC domain mediates interactions between AHL proteins.</text>
</comment>
<dbReference type="Gene3D" id="3.30.1330.80">
    <property type="entry name" value="Hypothetical protein, similar to alpha- acetolactate decarboxylase, domain 2"/>
    <property type="match status" value="1"/>
</dbReference>
<comment type="function">
    <text evidence="5">Transcription factor that specifically binds AT-rich DNA sequences related to the nuclear matrix attachment regions (MARs).</text>
</comment>
<feature type="compositionally biased region" description="Polar residues" evidence="6">
    <location>
        <begin position="121"/>
        <end position="133"/>
    </location>
</feature>
<dbReference type="AlphaFoldDB" id="A0AAD7P6R9"/>
<dbReference type="PANTHER" id="PTHR31500:SF9">
    <property type="entry name" value="AT-HOOK MOTIF NUCLEAR-LOCALIZED PROTEIN 9"/>
    <property type="match status" value="1"/>
</dbReference>
<feature type="region of interest" description="Disordered" evidence="6">
    <location>
        <begin position="121"/>
        <end position="155"/>
    </location>
</feature>